<keyword evidence="5" id="KW-1185">Reference proteome</keyword>
<evidence type="ECO:0000256" key="2">
    <source>
        <dbReference type="SAM" id="MobiDB-lite"/>
    </source>
</evidence>
<comment type="similarity">
    <text evidence="1">Belongs to the sel-1 family.</text>
</comment>
<dbReference type="PROSITE" id="PS50011">
    <property type="entry name" value="PROTEIN_KINASE_DOM"/>
    <property type="match status" value="1"/>
</dbReference>
<dbReference type="InterPro" id="IPR019734">
    <property type="entry name" value="TPR_rpt"/>
</dbReference>
<dbReference type="Pfam" id="PF00069">
    <property type="entry name" value="Pkinase"/>
    <property type="match status" value="1"/>
</dbReference>
<sequence>MLKNYFYYSKYKEDSELSHNILLYDVIKRILKNKIVDFGFKYELYHFIEDDFIILRELSVTRNGIYKLVYYKKRNYLFAIKYILPNQSEKEIQKEMNFCDNFKHRSFICFYGYLYRNETKIGFVYEFMSNGTLYDYINNKSNQKSQIWLLNSIARIYKGINYLYNNHLIHRDIKPQNILLNHDNLPFISDFETIRYINEDDDENQKEDLTGDIGSDSFASPEQHRNVKTSFSTDIYSFGLIVYFLYEEKSLWNCNYIYSNIFDFEQKKKKLENVDSNIKDIYESCVKFNPNERMKHADIMNKIIDELDAFDDFNQAFNKMSDFIEHFIQILYFISQRNDKENGIVNSLLKIYKYCNIYINKELVLNELELKETVSNTLIDFFNRSWKESIKKTQLKNKSFIFFAKAAAMLNNQKALLYLGNYYLYANVAPNEISGKQYLEMAIKYYNNPNALYILGKYLIENGREQNVSKGIKYLDLAAKQNHADSLYLLGTYYDIGIFFEQDSKRAMLYFELAAKQESYYYPNNFSIFENDPFIENISTTKSLCYYYLGIHYLHGDGIDEDLVIAKKYFEKAISEDNIIIYSGAYCILGEYYLNGIVVKQDFSKALEYFEKAAINNNLNALLQLGVIYIMGKNVKQDYLKAKNYFEKAAKYGSSEAFFALGGIYEFGLGVEQNSFIAKSHYEFSANKNNSDAQFRLGNCYMYGLGCEPDVNKAILNYELSAKQNNMSAILTLGYLYEEGFGVKQDYSKAIKYYQLLANQDNSDALNCLGIIYLLVETEKDYLKAKFYLESAAKLNNSNAMCNLGYMHFKGFGVEKNYLKAKEYFELSAEQSNRFAYIYLAKLYEFGFGVKQDYLKAKEYLEKAAKANDPYAFENLGNFYINGYGVEQNFLIAKDYFELSIRSYNPSANFILADFFSNGFIFEIDYFRAIQYLMKSIAIHDGKVTFYEYSLGSFRHINVYNEFYYHSNNSLGLIYMIQFQDLEKANIYIKEAAFGEYPFAQNNYGLLKEIYFNKIDDAKYMYKKSAKKKFALADFNLANLYEKQGKIEKSIKHYIIASENEDSPLIFHNFEFFDILLFISTIFIMCFTNLKLTEYYFSKSNFKESKKYFLKAFAKFNLNDPKTTYQFKLVYHKGKIKDIFTYIKKFILNFPLFHQSDFNLVNNKYKETRTQQVNQANSEQNVDYENSEQNVDYENSEQNNDHENSEQNNDHENSEQNNDHEIKNKKIFKACQKENFDIKLKSKQNDYLEKINQCEFYENEMQINEDKQTFVDLGDLYDFMISDTDIKKVFINEIKIIIDTMEDMIYTPPYHILFGRIENDKHKKTQNSNETVQNINELFYEGLELEELIQ</sequence>
<evidence type="ECO:0000259" key="3">
    <source>
        <dbReference type="PROSITE" id="PS50011"/>
    </source>
</evidence>
<dbReference type="Pfam" id="PF08238">
    <property type="entry name" value="Sel1"/>
    <property type="match status" value="13"/>
</dbReference>
<dbReference type="Gene3D" id="1.10.510.10">
    <property type="entry name" value="Transferase(Phosphotransferase) domain 1"/>
    <property type="match status" value="1"/>
</dbReference>
<dbReference type="SUPFAM" id="SSF81901">
    <property type="entry name" value="HCP-like"/>
    <property type="match status" value="5"/>
</dbReference>
<accession>A0ABR2H2J9</accession>
<feature type="compositionally biased region" description="Polar residues" evidence="2">
    <location>
        <begin position="1174"/>
        <end position="1198"/>
    </location>
</feature>
<evidence type="ECO:0000313" key="4">
    <source>
        <dbReference type="EMBL" id="KAK8840066.1"/>
    </source>
</evidence>
<feature type="region of interest" description="Disordered" evidence="2">
    <location>
        <begin position="1174"/>
        <end position="1222"/>
    </location>
</feature>
<dbReference type="InterPro" id="IPR000719">
    <property type="entry name" value="Prot_kinase_dom"/>
</dbReference>
<gene>
    <name evidence="4" type="ORF">M9Y10_031001</name>
</gene>
<dbReference type="EMBL" id="JAPFFF010000048">
    <property type="protein sequence ID" value="KAK8840066.1"/>
    <property type="molecule type" value="Genomic_DNA"/>
</dbReference>
<dbReference type="InterPro" id="IPR050767">
    <property type="entry name" value="Sel1_AlgK"/>
</dbReference>
<evidence type="ECO:0000313" key="5">
    <source>
        <dbReference type="Proteomes" id="UP001470230"/>
    </source>
</evidence>
<dbReference type="PROSITE" id="PS00108">
    <property type="entry name" value="PROTEIN_KINASE_ST"/>
    <property type="match status" value="1"/>
</dbReference>
<dbReference type="SMART" id="SM00220">
    <property type="entry name" value="S_TKc"/>
    <property type="match status" value="1"/>
</dbReference>
<dbReference type="InterPro" id="IPR008271">
    <property type="entry name" value="Ser/Thr_kinase_AS"/>
</dbReference>
<dbReference type="InterPro" id="IPR011990">
    <property type="entry name" value="TPR-like_helical_dom_sf"/>
</dbReference>
<feature type="domain" description="Protein kinase" evidence="3">
    <location>
        <begin position="55"/>
        <end position="310"/>
    </location>
</feature>
<feature type="compositionally biased region" description="Basic and acidic residues" evidence="2">
    <location>
        <begin position="1199"/>
        <end position="1222"/>
    </location>
</feature>
<dbReference type="SUPFAM" id="SSF56112">
    <property type="entry name" value="Protein kinase-like (PK-like)"/>
    <property type="match status" value="1"/>
</dbReference>
<dbReference type="SMART" id="SM00671">
    <property type="entry name" value="SEL1"/>
    <property type="match status" value="16"/>
</dbReference>
<proteinExistence type="inferred from homology"/>
<dbReference type="Proteomes" id="UP001470230">
    <property type="component" value="Unassembled WGS sequence"/>
</dbReference>
<keyword evidence="4" id="KW-0675">Receptor</keyword>
<protein>
    <submittedName>
        <fullName evidence="4">Ephrin type-A receptor 5</fullName>
    </submittedName>
</protein>
<dbReference type="PANTHER" id="PTHR11102:SF147">
    <property type="entry name" value="SEL1L ADAPTOR SUBUNIT OF ERAD E3 UBIQUITIN LIGASE"/>
    <property type="match status" value="1"/>
</dbReference>
<organism evidence="4 5">
    <name type="scientific">Tritrichomonas musculus</name>
    <dbReference type="NCBI Taxonomy" id="1915356"/>
    <lineage>
        <taxon>Eukaryota</taxon>
        <taxon>Metamonada</taxon>
        <taxon>Parabasalia</taxon>
        <taxon>Tritrichomonadida</taxon>
        <taxon>Tritrichomonadidae</taxon>
        <taxon>Tritrichomonas</taxon>
    </lineage>
</organism>
<comment type="caution">
    <text evidence="4">The sequence shown here is derived from an EMBL/GenBank/DDBJ whole genome shotgun (WGS) entry which is preliminary data.</text>
</comment>
<dbReference type="PANTHER" id="PTHR11102">
    <property type="entry name" value="SEL-1-LIKE PROTEIN"/>
    <property type="match status" value="1"/>
</dbReference>
<dbReference type="InterPro" id="IPR006597">
    <property type="entry name" value="Sel1-like"/>
</dbReference>
<name>A0ABR2H2J9_9EUKA</name>
<evidence type="ECO:0000256" key="1">
    <source>
        <dbReference type="ARBA" id="ARBA00038101"/>
    </source>
</evidence>
<dbReference type="SMART" id="SM00028">
    <property type="entry name" value="TPR"/>
    <property type="match status" value="4"/>
</dbReference>
<dbReference type="InterPro" id="IPR011009">
    <property type="entry name" value="Kinase-like_dom_sf"/>
</dbReference>
<reference evidence="4 5" key="1">
    <citation type="submission" date="2024-04" db="EMBL/GenBank/DDBJ databases">
        <title>Tritrichomonas musculus Genome.</title>
        <authorList>
            <person name="Alves-Ferreira E."/>
            <person name="Grigg M."/>
            <person name="Lorenzi H."/>
            <person name="Galac M."/>
        </authorList>
    </citation>
    <scope>NUCLEOTIDE SEQUENCE [LARGE SCALE GENOMIC DNA]</scope>
    <source>
        <strain evidence="4 5">EAF2021</strain>
    </source>
</reference>
<dbReference type="Gene3D" id="1.25.40.10">
    <property type="entry name" value="Tetratricopeptide repeat domain"/>
    <property type="match status" value="3"/>
</dbReference>